<feature type="compositionally biased region" description="Basic and acidic residues" evidence="5">
    <location>
        <begin position="336"/>
        <end position="381"/>
    </location>
</feature>
<dbReference type="InterPro" id="IPR011011">
    <property type="entry name" value="Znf_FYVE_PHD"/>
</dbReference>
<gene>
    <name evidence="7" type="ORF">P154DRAFT_392315</name>
</gene>
<dbReference type="Gene3D" id="3.30.40.10">
    <property type="entry name" value="Zinc/RING finger domain, C3HC4 (zinc finger)"/>
    <property type="match status" value="1"/>
</dbReference>
<feature type="compositionally biased region" description="Polar residues" evidence="5">
    <location>
        <begin position="671"/>
        <end position="687"/>
    </location>
</feature>
<organism evidence="7 8">
    <name type="scientific">Amniculicola lignicola CBS 123094</name>
    <dbReference type="NCBI Taxonomy" id="1392246"/>
    <lineage>
        <taxon>Eukaryota</taxon>
        <taxon>Fungi</taxon>
        <taxon>Dikarya</taxon>
        <taxon>Ascomycota</taxon>
        <taxon>Pezizomycotina</taxon>
        <taxon>Dothideomycetes</taxon>
        <taxon>Pleosporomycetidae</taxon>
        <taxon>Pleosporales</taxon>
        <taxon>Amniculicolaceae</taxon>
        <taxon>Amniculicola</taxon>
    </lineage>
</organism>
<dbReference type="SUPFAM" id="SSF57903">
    <property type="entry name" value="FYVE/PHD zinc finger"/>
    <property type="match status" value="1"/>
</dbReference>
<evidence type="ECO:0000256" key="2">
    <source>
        <dbReference type="ARBA" id="ARBA00022771"/>
    </source>
</evidence>
<feature type="region of interest" description="Disordered" evidence="5">
    <location>
        <begin position="1"/>
        <end position="22"/>
    </location>
</feature>
<feature type="region of interest" description="Disordered" evidence="5">
    <location>
        <begin position="184"/>
        <end position="237"/>
    </location>
</feature>
<feature type="region of interest" description="Disordered" evidence="5">
    <location>
        <begin position="510"/>
        <end position="839"/>
    </location>
</feature>
<dbReference type="PANTHER" id="PTHR14296">
    <property type="entry name" value="REMODELING AND SPACING FACTOR 1"/>
    <property type="match status" value="1"/>
</dbReference>
<dbReference type="InterPro" id="IPR019786">
    <property type="entry name" value="Zinc_finger_PHD-type_CS"/>
</dbReference>
<feature type="compositionally biased region" description="Polar residues" evidence="5">
    <location>
        <begin position="556"/>
        <end position="574"/>
    </location>
</feature>
<dbReference type="AlphaFoldDB" id="A0A6A5WPA4"/>
<dbReference type="Pfam" id="PF00628">
    <property type="entry name" value="PHD"/>
    <property type="match status" value="1"/>
</dbReference>
<evidence type="ECO:0000313" key="7">
    <source>
        <dbReference type="EMBL" id="KAF2002858.1"/>
    </source>
</evidence>
<sequence length="839" mass="93893">MGPRKRARDEMEAEQQPVHEEPGMLHTLRNMWQFANLAQYLALFADVLKVDRDLDIEDLENECLRPQPSEKLAQIGLALLKHVSSHKGLTPEIFDEYTRRQFVAKAPKRNPFGTDEIPNKFDDFDVFTKIRVLQQLSVWTLNNPNTIRERMNATDGEQTLWRMEPLGWDIQERSLFVLDDNRLYRQTEPPPPAPPAKTKAKAKSKKSRSTRTSKRRKISSPSQSEEPEEVGDDAAEDAAGQTNVAVEDDGFGGMKWECLCITLEDYEAYMSGIKRSRDANEKALYQRLEDEVLPDIRGAAEERAKKEARRLRELETEQKLLHAKRSSRISARQQKHQKEEEKAEAERKRQADLAMARAEEEKATQQEQARESRMMTREQRLKEREAKRILHEEELRRLKEDSEKLGSSDMNRGQRYLKAEMKRREEELQKLTAEDPWVFDCEICHLYGENLDDGSHSIACDKCSVWQHSSCHKITKKEAERDDFEFVCKTCQRKEKDANQPKQFLKIRNTSTSSASAPAPPQANGTASSLPRQLDAVQIPIPQPTSQPTFQPIFQSPTRPTQSLMNGPSLSPRGQSLGPPGIHGSEVVYRSPLAHANGSSPPIPSRPLSSGQLAFPPIANGLPTSSPPRFQAPRAPLSPQTSFQAPNLQQNGSPYNASTPFRTAPLPPPYNNSFDSNHPASSASLSGSPVKHSPAPSPRPANGVPNTYNFNSPHSSFPPNSTQRLSFSPTKHSSPPPHSYLSSPAQAPATIHHTPSHQSQIPTAQMLPLPNPIPAPEKHDGARPFSSHSVSETPIFPPIKSLSPMAKEQNLSPPVKKTSPTPERQSFASLGRNGHGNGN</sequence>
<dbReference type="InterPro" id="IPR013083">
    <property type="entry name" value="Znf_RING/FYVE/PHD"/>
</dbReference>
<protein>
    <recommendedName>
        <fullName evidence="6">PHD-type domain-containing protein</fullName>
    </recommendedName>
</protein>
<feature type="compositionally biased region" description="Polar residues" evidence="5">
    <location>
        <begin position="818"/>
        <end position="828"/>
    </location>
</feature>
<dbReference type="InterPro" id="IPR019787">
    <property type="entry name" value="Znf_PHD-finger"/>
</dbReference>
<reference evidence="7" key="1">
    <citation type="journal article" date="2020" name="Stud. Mycol.">
        <title>101 Dothideomycetes genomes: a test case for predicting lifestyles and emergence of pathogens.</title>
        <authorList>
            <person name="Haridas S."/>
            <person name="Albert R."/>
            <person name="Binder M."/>
            <person name="Bloem J."/>
            <person name="Labutti K."/>
            <person name="Salamov A."/>
            <person name="Andreopoulos B."/>
            <person name="Baker S."/>
            <person name="Barry K."/>
            <person name="Bills G."/>
            <person name="Bluhm B."/>
            <person name="Cannon C."/>
            <person name="Castanera R."/>
            <person name="Culley D."/>
            <person name="Daum C."/>
            <person name="Ezra D."/>
            <person name="Gonzalez J."/>
            <person name="Henrissat B."/>
            <person name="Kuo A."/>
            <person name="Liang C."/>
            <person name="Lipzen A."/>
            <person name="Lutzoni F."/>
            <person name="Magnuson J."/>
            <person name="Mondo S."/>
            <person name="Nolan M."/>
            <person name="Ohm R."/>
            <person name="Pangilinan J."/>
            <person name="Park H.-J."/>
            <person name="Ramirez L."/>
            <person name="Alfaro M."/>
            <person name="Sun H."/>
            <person name="Tritt A."/>
            <person name="Yoshinaga Y."/>
            <person name="Zwiers L.-H."/>
            <person name="Turgeon B."/>
            <person name="Goodwin S."/>
            <person name="Spatafora J."/>
            <person name="Crous P."/>
            <person name="Grigoriev I."/>
        </authorList>
    </citation>
    <scope>NUCLEOTIDE SEQUENCE</scope>
    <source>
        <strain evidence="7">CBS 123094</strain>
    </source>
</reference>
<name>A0A6A5WPA4_9PLEO</name>
<keyword evidence="1" id="KW-0479">Metal-binding</keyword>
<dbReference type="PROSITE" id="PS50016">
    <property type="entry name" value="ZF_PHD_2"/>
    <property type="match status" value="1"/>
</dbReference>
<dbReference type="GO" id="GO:0006355">
    <property type="term" value="P:regulation of DNA-templated transcription"/>
    <property type="evidence" value="ECO:0007669"/>
    <property type="project" value="InterPro"/>
</dbReference>
<evidence type="ECO:0000256" key="3">
    <source>
        <dbReference type="ARBA" id="ARBA00022833"/>
    </source>
</evidence>
<accession>A0A6A5WPA4</accession>
<feature type="compositionally biased region" description="Low complexity" evidence="5">
    <location>
        <begin position="709"/>
        <end position="744"/>
    </location>
</feature>
<evidence type="ECO:0000259" key="6">
    <source>
        <dbReference type="PROSITE" id="PS50016"/>
    </source>
</evidence>
<feature type="non-terminal residue" evidence="7">
    <location>
        <position position="839"/>
    </location>
</feature>
<evidence type="ECO:0000256" key="1">
    <source>
        <dbReference type="ARBA" id="ARBA00022723"/>
    </source>
</evidence>
<dbReference type="SMART" id="SM00249">
    <property type="entry name" value="PHD"/>
    <property type="match status" value="1"/>
</dbReference>
<feature type="compositionally biased region" description="Acidic residues" evidence="5">
    <location>
        <begin position="225"/>
        <end position="236"/>
    </location>
</feature>
<keyword evidence="8" id="KW-1185">Reference proteome</keyword>
<dbReference type="PANTHER" id="PTHR14296:SF3">
    <property type="entry name" value="DIKAR, ISOFORM F"/>
    <property type="match status" value="1"/>
</dbReference>
<feature type="compositionally biased region" description="Polar residues" evidence="5">
    <location>
        <begin position="638"/>
        <end position="661"/>
    </location>
</feature>
<dbReference type="Proteomes" id="UP000799779">
    <property type="component" value="Unassembled WGS sequence"/>
</dbReference>
<dbReference type="InterPro" id="IPR001965">
    <property type="entry name" value="Znf_PHD"/>
</dbReference>
<dbReference type="InterPro" id="IPR028938">
    <property type="entry name" value="Rsf1-like"/>
</dbReference>
<dbReference type="GO" id="GO:0008270">
    <property type="term" value="F:zinc ion binding"/>
    <property type="evidence" value="ECO:0007669"/>
    <property type="project" value="UniProtKB-KW"/>
</dbReference>
<evidence type="ECO:0000313" key="8">
    <source>
        <dbReference type="Proteomes" id="UP000799779"/>
    </source>
</evidence>
<feature type="compositionally biased region" description="Low complexity" evidence="5">
    <location>
        <begin position="538"/>
        <end position="555"/>
    </location>
</feature>
<feature type="compositionally biased region" description="Basic residues" evidence="5">
    <location>
        <begin position="198"/>
        <end position="218"/>
    </location>
</feature>
<evidence type="ECO:0000256" key="4">
    <source>
        <dbReference type="PROSITE-ProRule" id="PRU00146"/>
    </source>
</evidence>
<keyword evidence="3" id="KW-0862">Zinc</keyword>
<proteinExistence type="predicted"/>
<feature type="domain" description="PHD-type" evidence="6">
    <location>
        <begin position="438"/>
        <end position="494"/>
    </location>
</feature>
<feature type="region of interest" description="Disordered" evidence="5">
    <location>
        <begin position="321"/>
        <end position="381"/>
    </location>
</feature>
<keyword evidence="2 4" id="KW-0863">Zinc-finger</keyword>
<dbReference type="PROSITE" id="PS01359">
    <property type="entry name" value="ZF_PHD_1"/>
    <property type="match status" value="1"/>
</dbReference>
<dbReference type="OrthoDB" id="303107at2759"/>
<dbReference type="GO" id="GO:0031213">
    <property type="term" value="C:RSF complex"/>
    <property type="evidence" value="ECO:0007669"/>
    <property type="project" value="InterPro"/>
</dbReference>
<dbReference type="EMBL" id="ML977575">
    <property type="protein sequence ID" value="KAF2002858.1"/>
    <property type="molecule type" value="Genomic_DNA"/>
</dbReference>
<evidence type="ECO:0000256" key="5">
    <source>
        <dbReference type="SAM" id="MobiDB-lite"/>
    </source>
</evidence>